<feature type="non-terminal residue" evidence="1">
    <location>
        <position position="335"/>
    </location>
</feature>
<protein>
    <submittedName>
        <fullName evidence="1">Uncharacterized protein</fullName>
    </submittedName>
</protein>
<proteinExistence type="predicted"/>
<comment type="caution">
    <text evidence="1">The sequence shown here is derived from an EMBL/GenBank/DDBJ whole genome shotgun (WGS) entry which is preliminary data.</text>
</comment>
<organism evidence="1 2">
    <name type="scientific">Cronartium quercuum f. sp. fusiforme G11</name>
    <dbReference type="NCBI Taxonomy" id="708437"/>
    <lineage>
        <taxon>Eukaryota</taxon>
        <taxon>Fungi</taxon>
        <taxon>Dikarya</taxon>
        <taxon>Basidiomycota</taxon>
        <taxon>Pucciniomycotina</taxon>
        <taxon>Pucciniomycetes</taxon>
        <taxon>Pucciniales</taxon>
        <taxon>Coleosporiaceae</taxon>
        <taxon>Cronartium</taxon>
    </lineage>
</organism>
<keyword evidence="2" id="KW-1185">Reference proteome</keyword>
<dbReference type="AlphaFoldDB" id="A0A9P6THT0"/>
<feature type="non-terminal residue" evidence="1">
    <location>
        <position position="1"/>
    </location>
</feature>
<evidence type="ECO:0000313" key="1">
    <source>
        <dbReference type="EMBL" id="KAG0152050.1"/>
    </source>
</evidence>
<accession>A0A9P6THT0</accession>
<reference evidence="1" key="1">
    <citation type="submission" date="2013-11" db="EMBL/GenBank/DDBJ databases">
        <title>Genome sequence of the fusiform rust pathogen reveals effectors for host alternation and coevolution with pine.</title>
        <authorList>
            <consortium name="DOE Joint Genome Institute"/>
            <person name="Smith K."/>
            <person name="Pendleton A."/>
            <person name="Kubisiak T."/>
            <person name="Anderson C."/>
            <person name="Salamov A."/>
            <person name="Aerts A."/>
            <person name="Riley R."/>
            <person name="Clum A."/>
            <person name="Lindquist E."/>
            <person name="Ence D."/>
            <person name="Campbell M."/>
            <person name="Kronenberg Z."/>
            <person name="Feau N."/>
            <person name="Dhillon B."/>
            <person name="Hamelin R."/>
            <person name="Burleigh J."/>
            <person name="Smith J."/>
            <person name="Yandell M."/>
            <person name="Nelson C."/>
            <person name="Grigoriev I."/>
            <person name="Davis J."/>
        </authorList>
    </citation>
    <scope>NUCLEOTIDE SEQUENCE</scope>
    <source>
        <strain evidence="1">G11</strain>
    </source>
</reference>
<dbReference type="EMBL" id="MU167210">
    <property type="protein sequence ID" value="KAG0152050.1"/>
    <property type="molecule type" value="Genomic_DNA"/>
</dbReference>
<dbReference type="Proteomes" id="UP000886653">
    <property type="component" value="Unassembled WGS sequence"/>
</dbReference>
<name>A0A9P6THT0_9BASI</name>
<gene>
    <name evidence="1" type="ORF">CROQUDRAFT_694174</name>
</gene>
<evidence type="ECO:0000313" key="2">
    <source>
        <dbReference type="Proteomes" id="UP000886653"/>
    </source>
</evidence>
<sequence length="335" mass="37776">VITFVGIFIGWLHLFCGLSGAKCQMAWVFILRILEMARNHPLTDDTDKRQLPKDTRTTIKMLSISPDLEKNICCPSCFSLYKPSDAPWTCTFKKSSRARDCSEELFELRTIWFLLKATTEDEILKWSDELNSTDNPKIYDIQQSEAWNDITWPEDSLTKPKPLNLVFSLFIDWFNPRGNKKCGAQQSLGVLAFNCINLPPSLRNLLQNTCIAGITPGPNAPDMTTISHVLKEHVDDLLLLEEGISVVTSRYPQGQLVRMKLLPLLGDMVGMHKVAGFASHSATFYCSWCWGKSTDSNRMQIAKLRTKEEVLDTSARSNAANSLHEKETILSKTGV</sequence>
<dbReference type="OrthoDB" id="3269001at2759"/>